<evidence type="ECO:0000256" key="2">
    <source>
        <dbReference type="ARBA" id="ARBA00005928"/>
    </source>
</evidence>
<dbReference type="GO" id="GO:0080019">
    <property type="term" value="F:alcohol-forming very long-chain fatty acyl-CoA reductase activity"/>
    <property type="evidence" value="ECO:0007669"/>
    <property type="project" value="InterPro"/>
</dbReference>
<gene>
    <name evidence="13" type="ORF">PHYEVI_LOCUS7434</name>
</gene>
<comment type="similarity">
    <text evidence="2 10">Belongs to the fatty acyl-CoA reductase family.</text>
</comment>
<dbReference type="CDD" id="cd05236">
    <property type="entry name" value="FAR-N_SDR_e"/>
    <property type="match status" value="1"/>
</dbReference>
<dbReference type="GO" id="GO:0035336">
    <property type="term" value="P:long-chain fatty-acyl-CoA metabolic process"/>
    <property type="evidence" value="ECO:0007669"/>
    <property type="project" value="TreeGrafter"/>
</dbReference>
<dbReference type="InterPro" id="IPR026055">
    <property type="entry name" value="FAR"/>
</dbReference>
<evidence type="ECO:0000313" key="14">
    <source>
        <dbReference type="Proteomes" id="UP001153712"/>
    </source>
</evidence>
<evidence type="ECO:0000256" key="4">
    <source>
        <dbReference type="ARBA" id="ARBA00022692"/>
    </source>
</evidence>
<name>A0A9N9XQK8_PHYSR</name>
<comment type="catalytic activity">
    <reaction evidence="9 10">
        <text>a long-chain fatty acyl-CoA + 2 NADPH + 2 H(+) = a long-chain primary fatty alcohol + 2 NADP(+) + CoA</text>
        <dbReference type="Rhea" id="RHEA:52716"/>
        <dbReference type="ChEBI" id="CHEBI:15378"/>
        <dbReference type="ChEBI" id="CHEBI:57287"/>
        <dbReference type="ChEBI" id="CHEBI:57783"/>
        <dbReference type="ChEBI" id="CHEBI:58349"/>
        <dbReference type="ChEBI" id="CHEBI:77396"/>
        <dbReference type="ChEBI" id="CHEBI:83139"/>
        <dbReference type="EC" id="1.2.1.84"/>
    </reaction>
</comment>
<evidence type="ECO:0000256" key="3">
    <source>
        <dbReference type="ARBA" id="ARBA00022516"/>
    </source>
</evidence>
<proteinExistence type="inferred from homology"/>
<dbReference type="FunFam" id="3.40.50.720:FF:000143">
    <property type="entry name" value="Fatty acyl-CoA reductase"/>
    <property type="match status" value="1"/>
</dbReference>
<evidence type="ECO:0000313" key="13">
    <source>
        <dbReference type="EMBL" id="CAG9861091.1"/>
    </source>
</evidence>
<evidence type="ECO:0000256" key="10">
    <source>
        <dbReference type="RuleBase" id="RU363097"/>
    </source>
</evidence>
<dbReference type="EMBL" id="OU900097">
    <property type="protein sequence ID" value="CAG9861091.1"/>
    <property type="molecule type" value="Genomic_DNA"/>
</dbReference>
<comment type="function">
    <text evidence="10">Catalyzes the reduction of fatty acyl-CoA to fatty alcohols.</text>
</comment>
<reference evidence="13" key="1">
    <citation type="submission" date="2022-01" db="EMBL/GenBank/DDBJ databases">
        <authorList>
            <person name="King R."/>
        </authorList>
    </citation>
    <scope>NUCLEOTIDE SEQUENCE</scope>
</reference>
<evidence type="ECO:0000256" key="7">
    <source>
        <dbReference type="ARBA" id="ARBA00023098"/>
    </source>
</evidence>
<evidence type="ECO:0000256" key="6">
    <source>
        <dbReference type="ARBA" id="ARBA00022989"/>
    </source>
</evidence>
<feature type="domain" description="Thioester reductase (TE)" evidence="12">
    <location>
        <begin position="22"/>
        <end position="292"/>
    </location>
</feature>
<dbReference type="GO" id="GO:0005777">
    <property type="term" value="C:peroxisome"/>
    <property type="evidence" value="ECO:0007669"/>
    <property type="project" value="TreeGrafter"/>
</dbReference>
<dbReference type="GO" id="GO:0102965">
    <property type="term" value="F:alcohol-forming long-chain fatty acyl-CoA reductase activity"/>
    <property type="evidence" value="ECO:0007669"/>
    <property type="project" value="UniProtKB-EC"/>
</dbReference>
<evidence type="ECO:0000256" key="5">
    <source>
        <dbReference type="ARBA" id="ARBA00022857"/>
    </source>
</evidence>
<feature type="transmembrane region" description="Helical" evidence="10">
    <location>
        <begin position="484"/>
        <end position="509"/>
    </location>
</feature>
<protein>
    <recommendedName>
        <fullName evidence="10">Fatty acyl-CoA reductase</fullName>
        <ecNumber evidence="10">1.2.1.84</ecNumber>
    </recommendedName>
</protein>
<keyword evidence="3 10" id="KW-0444">Lipid biosynthesis</keyword>
<evidence type="ECO:0000256" key="1">
    <source>
        <dbReference type="ARBA" id="ARBA00004141"/>
    </source>
</evidence>
<dbReference type="AlphaFoldDB" id="A0A9N9XQK8"/>
<evidence type="ECO:0000256" key="9">
    <source>
        <dbReference type="ARBA" id="ARBA00052530"/>
    </source>
</evidence>
<organism evidence="13 14">
    <name type="scientific">Phyllotreta striolata</name>
    <name type="common">Striped flea beetle</name>
    <name type="synonym">Crioceris striolata</name>
    <dbReference type="NCBI Taxonomy" id="444603"/>
    <lineage>
        <taxon>Eukaryota</taxon>
        <taxon>Metazoa</taxon>
        <taxon>Ecdysozoa</taxon>
        <taxon>Arthropoda</taxon>
        <taxon>Hexapoda</taxon>
        <taxon>Insecta</taxon>
        <taxon>Pterygota</taxon>
        <taxon>Neoptera</taxon>
        <taxon>Endopterygota</taxon>
        <taxon>Coleoptera</taxon>
        <taxon>Polyphaga</taxon>
        <taxon>Cucujiformia</taxon>
        <taxon>Chrysomeloidea</taxon>
        <taxon>Chrysomelidae</taxon>
        <taxon>Galerucinae</taxon>
        <taxon>Alticini</taxon>
        <taxon>Phyllotreta</taxon>
    </lineage>
</organism>
<evidence type="ECO:0000259" key="12">
    <source>
        <dbReference type="Pfam" id="PF07993"/>
    </source>
</evidence>
<dbReference type="Gene3D" id="3.40.50.720">
    <property type="entry name" value="NAD(P)-binding Rossmann-like Domain"/>
    <property type="match status" value="1"/>
</dbReference>
<dbReference type="Proteomes" id="UP001153712">
    <property type="component" value="Chromosome 4"/>
</dbReference>
<dbReference type="SUPFAM" id="SSF51735">
    <property type="entry name" value="NAD(P)-binding Rossmann-fold domains"/>
    <property type="match status" value="1"/>
</dbReference>
<dbReference type="Pfam" id="PF07993">
    <property type="entry name" value="NAD_binding_4"/>
    <property type="match status" value="1"/>
</dbReference>
<keyword evidence="5 10" id="KW-0521">NADP</keyword>
<dbReference type="OrthoDB" id="429813at2759"/>
<keyword evidence="10" id="KW-0560">Oxidoreductase</keyword>
<dbReference type="EC" id="1.2.1.84" evidence="10"/>
<keyword evidence="4 10" id="KW-0812">Transmembrane</keyword>
<feature type="domain" description="Fatty acyl-CoA reductase C-terminal" evidence="11">
    <location>
        <begin position="364"/>
        <end position="461"/>
    </location>
</feature>
<dbReference type="InterPro" id="IPR013120">
    <property type="entry name" value="FAR_NAD-bd"/>
</dbReference>
<keyword evidence="6 10" id="KW-1133">Transmembrane helix</keyword>
<keyword evidence="8 10" id="KW-0472">Membrane</keyword>
<dbReference type="PANTHER" id="PTHR11011">
    <property type="entry name" value="MALE STERILITY PROTEIN 2-RELATED"/>
    <property type="match status" value="1"/>
</dbReference>
<comment type="subcellular location">
    <subcellularLocation>
        <location evidence="1">Membrane</location>
        <topology evidence="1">Multi-pass membrane protein</topology>
    </subcellularLocation>
</comment>
<accession>A0A9N9XQK8</accession>
<evidence type="ECO:0000259" key="11">
    <source>
        <dbReference type="Pfam" id="PF03015"/>
    </source>
</evidence>
<dbReference type="PANTHER" id="PTHR11011:SF24">
    <property type="entry name" value="FATTY ACYL-COA REDUCTASE"/>
    <property type="match status" value="1"/>
</dbReference>
<dbReference type="InterPro" id="IPR036291">
    <property type="entry name" value="NAD(P)-bd_dom_sf"/>
</dbReference>
<dbReference type="GO" id="GO:0016020">
    <property type="term" value="C:membrane"/>
    <property type="evidence" value="ECO:0007669"/>
    <property type="project" value="UniProtKB-SubCell"/>
</dbReference>
<dbReference type="CDD" id="cd09071">
    <property type="entry name" value="FAR_C"/>
    <property type="match status" value="1"/>
</dbReference>
<dbReference type="InterPro" id="IPR033640">
    <property type="entry name" value="FAR_C"/>
</dbReference>
<evidence type="ECO:0000256" key="8">
    <source>
        <dbReference type="ARBA" id="ARBA00023136"/>
    </source>
</evidence>
<keyword evidence="14" id="KW-1185">Reference proteome</keyword>
<dbReference type="Pfam" id="PF03015">
    <property type="entry name" value="Sterile"/>
    <property type="match status" value="1"/>
</dbReference>
<feature type="transmembrane region" description="Helical" evidence="10">
    <location>
        <begin position="353"/>
        <end position="377"/>
    </location>
</feature>
<sequence>MFGKAKENVSIPKFFENKSVLITGGTGFIGRLLLEKLLRSCQKIDKIYVVIRPKKGKSVQERIQENINIPIFDKLREEQPEQLNKIIPLAGDTEKLGLGLSEEDRKTVIENVSIVFHNAASVRFDDHLKKAVISNTRAAREIVLLARQLKKIDVLVDTSTAYCNSDNLIVQEKLYPAKIHWSDLVKIAEEGDERLLEVVAHKIIQPLPNTYTFSKAAAEHAVVELSKGKIPAVIVRPTIIQPTYSDPIPGWVDNINGSVGMMYGMGRGILRSVYGDTNAVFDHVFADSVIKSLIISAWRTALAKDLNNVPIYNIASDLNYKSSDLFVLGNEYSRKFPLKYYIWPAKPRLYENYYVFLFFALLNHILPALIVDSVLWITGRKPMLYTIQRKVFLANTCLIHFMTNSWNFVHNNYLDLMDSILPDDKKDFTVDHFGKTPHQSKKNHYIFNIYFQGIRKYVAKDADADEHDVRKRNRLIFVERIWKLMWLIIFLRYLIPKLILLFDNIMIYIENL</sequence>
<keyword evidence="7 10" id="KW-0443">Lipid metabolism</keyword>